<accession>A0A0S1SNR8</accession>
<feature type="transmembrane region" description="Helical" evidence="2">
    <location>
        <begin position="75"/>
        <end position="96"/>
    </location>
</feature>
<keyword evidence="2" id="KW-0472">Membrane</keyword>
<dbReference type="EMBL" id="CP013065">
    <property type="protein sequence ID" value="ALM12900.1"/>
    <property type="molecule type" value="Genomic_DNA"/>
</dbReference>
<name>A0A0S1SNR8_9BACT</name>
<evidence type="ECO:0000313" key="4">
    <source>
        <dbReference type="Proteomes" id="UP000069135"/>
    </source>
</evidence>
<evidence type="ECO:0000256" key="1">
    <source>
        <dbReference type="SAM" id="MobiDB-lite"/>
    </source>
</evidence>
<proteinExistence type="predicted"/>
<accession>A0A0S1SGB8</accession>
<sequence>MQNTRSLRAVLFIACAINLSFASLFFFSPSLVERLYGIPLADPLHYYFSLQHGALFFVLAALALLAFLRPEGFRLLSLALLLHFFALFVADVVLLAREMMPFTTLLPEMVYFVLMSGALIRFMSFSSSPPVPQKVSAESPTSESPLS</sequence>
<reference evidence="3 4" key="2">
    <citation type="journal article" date="2016" name="PeerJ">
        <title>Analysis of five complete genome sequences for members of the class Peribacteria in the recently recognized Peregrinibacteria bacterial phylum.</title>
        <authorList>
            <person name="Anantharaman K."/>
            <person name="Brown C.T."/>
            <person name="Burstein D."/>
            <person name="Castelle C.J."/>
            <person name="Probst A.J."/>
            <person name="Thomas B.C."/>
            <person name="Williams K.H."/>
            <person name="Banfield J.F."/>
        </authorList>
    </citation>
    <scope>NUCLEOTIDE SEQUENCE [LARGE SCALE GENOMIC DNA]</scope>
    <source>
        <strain evidence="3">RIFOXYD1_FULL_PER-ii_59_16</strain>
    </source>
</reference>
<accession>A0A0S1STY1</accession>
<feature type="transmembrane region" description="Helical" evidence="2">
    <location>
        <begin position="47"/>
        <end position="68"/>
    </location>
</feature>
<dbReference type="AlphaFoldDB" id="A0A0S1SNR8"/>
<reference evidence="4" key="1">
    <citation type="submission" date="2015-10" db="EMBL/GenBank/DDBJ databases">
        <title>Analysis of five complete genome sequences for members of the class Peribacteria in the recently recognized Peregrinibacteria bacterial phylum.</title>
        <authorList>
            <person name="Anantharaman K."/>
            <person name="Brown C.T."/>
            <person name="Burstein D."/>
            <person name="Castelle C.J."/>
            <person name="Probst A.J."/>
            <person name="Thomas B.C."/>
            <person name="Williams K.H."/>
            <person name="Banfield J.F."/>
        </authorList>
    </citation>
    <scope>NUCLEOTIDE SEQUENCE [LARGE SCALE GENOMIC DNA]</scope>
</reference>
<dbReference type="KEGG" id="prf:PeribacterA2_0199"/>
<accession>A0A0S1SK54</accession>
<dbReference type="STRING" id="1735162.PeribacterB2_0199"/>
<evidence type="ECO:0008006" key="5">
    <source>
        <dbReference type="Google" id="ProtNLM"/>
    </source>
</evidence>
<accession>A0A0S1SSJ1</accession>
<evidence type="ECO:0000313" key="3">
    <source>
        <dbReference type="EMBL" id="ALM12900.1"/>
    </source>
</evidence>
<feature type="compositionally biased region" description="Polar residues" evidence="1">
    <location>
        <begin position="136"/>
        <end position="147"/>
    </location>
</feature>
<dbReference type="Proteomes" id="UP000069135">
    <property type="component" value="Chromosome"/>
</dbReference>
<feature type="region of interest" description="Disordered" evidence="1">
    <location>
        <begin position="127"/>
        <end position="147"/>
    </location>
</feature>
<feature type="transmembrane region" description="Helical" evidence="2">
    <location>
        <begin position="7"/>
        <end position="27"/>
    </location>
</feature>
<keyword evidence="2" id="KW-0812">Transmembrane</keyword>
<gene>
    <name evidence="3" type="ORF">PeribacterD1_0199</name>
</gene>
<evidence type="ECO:0000256" key="2">
    <source>
        <dbReference type="SAM" id="Phobius"/>
    </source>
</evidence>
<protein>
    <recommendedName>
        <fullName evidence="5">DUF4345 domain-containing protein</fullName>
    </recommendedName>
</protein>
<keyword evidence="2" id="KW-1133">Transmembrane helix</keyword>
<organism evidence="3 4">
    <name type="scientific">Candidatus Peribacter riflensis</name>
    <dbReference type="NCBI Taxonomy" id="1735162"/>
    <lineage>
        <taxon>Bacteria</taxon>
        <taxon>Candidatus Peregrinibacteriota</taxon>
        <taxon>Candidatus Peribacteria</taxon>
        <taxon>Candidatus Peribacterales</taxon>
        <taxon>Candidatus Peribacteraceae</taxon>
        <taxon>Candidatus Peribacter</taxon>
    </lineage>
</organism>